<dbReference type="RefSeq" id="WP_004744684.1">
    <property type="nucleotide sequence ID" value="NZ_AFWI01000146.1"/>
</dbReference>
<reference evidence="3 4" key="2">
    <citation type="journal article" date="2012" name="Int. J. Syst. Evol. Microbiol.">
        <title>Vibrio caribbeanicus sp. nov., isolated from the marine sponge Scleritoderma cyanea.</title>
        <authorList>
            <person name="Hoffmann M."/>
            <person name="Monday S.R."/>
            <person name="Allard M.W."/>
            <person name="Strain E.A."/>
            <person name="Whittaker P."/>
            <person name="Naum M."/>
            <person name="McCarthy P.J."/>
            <person name="Lopez J.V."/>
            <person name="Fischer M."/>
            <person name="Brown E.W."/>
        </authorList>
    </citation>
    <scope>NUCLEOTIDE SEQUENCE [LARGE SCALE GENOMIC DNA]</scope>
    <source>
        <strain evidence="3 4">ATCC 19109</strain>
    </source>
</reference>
<dbReference type="AlphaFoldDB" id="F9T599"/>
<dbReference type="PATRIC" id="fig|1051646.9.peg.5148"/>
<dbReference type="GeneID" id="23448119"/>
<feature type="signal peptide" evidence="1">
    <location>
        <begin position="1"/>
        <end position="20"/>
    </location>
</feature>
<evidence type="ECO:0000313" key="3">
    <source>
        <dbReference type="EMBL" id="EGU55296.1"/>
    </source>
</evidence>
<protein>
    <submittedName>
        <fullName evidence="2">Uncharacterized protein</fullName>
    </submittedName>
</protein>
<dbReference type="EMBL" id="AFWI01000146">
    <property type="protein sequence ID" value="EGU55296.1"/>
    <property type="molecule type" value="Genomic_DNA"/>
</dbReference>
<geneLocation type="plasmid" evidence="2 5">
    <name>p57</name>
</geneLocation>
<evidence type="ECO:0000313" key="2">
    <source>
        <dbReference type="EMBL" id="AIW17452.1"/>
    </source>
</evidence>
<evidence type="ECO:0000256" key="1">
    <source>
        <dbReference type="SAM" id="SignalP"/>
    </source>
</evidence>
<dbReference type="KEGG" id="vtu:IX91_25685"/>
<dbReference type="EMBL" id="CP009358">
    <property type="protein sequence ID" value="AIW17452.1"/>
    <property type="molecule type" value="Genomic_DNA"/>
</dbReference>
<keyword evidence="2" id="KW-0614">Plasmid</keyword>
<keyword evidence="4" id="KW-1185">Reference proteome</keyword>
<reference evidence="3" key="1">
    <citation type="submission" date="2011-08" db="EMBL/GenBank/DDBJ databases">
        <authorList>
            <person name="Hoffman M."/>
            <person name="Strain E.A."/>
            <person name="Brown E."/>
            <person name="Allard M.W."/>
        </authorList>
    </citation>
    <scope>NUCLEOTIDE SEQUENCE</scope>
    <source>
        <strain evidence="3">ATCC 19109</strain>
    </source>
</reference>
<dbReference type="Proteomes" id="UP000003836">
    <property type="component" value="Unassembled WGS sequence"/>
</dbReference>
<sequence length="99" mass="10925">MKITIALILSLFFSVASVSASECDADFIAHNQKVESLINIGNVELADAQRDCLAVELGKVETGKSICPAFRNFEQEFLTLPKATQISYGYHCKKQLLKT</sequence>
<keyword evidence="1" id="KW-0732">Signal</keyword>
<name>F9T599_9VIBR</name>
<gene>
    <name evidence="2" type="ORF">IX91_25685</name>
    <name evidence="3" type="ORF">VITU9109_21159</name>
</gene>
<evidence type="ECO:0000313" key="4">
    <source>
        <dbReference type="Proteomes" id="UP000003836"/>
    </source>
</evidence>
<dbReference type="HOGENOM" id="CLU_2319364_0_0_6"/>
<organism evidence="2 5">
    <name type="scientific">Vibrio tubiashii ATCC 19109</name>
    <dbReference type="NCBI Taxonomy" id="1051646"/>
    <lineage>
        <taxon>Bacteria</taxon>
        <taxon>Pseudomonadati</taxon>
        <taxon>Pseudomonadota</taxon>
        <taxon>Gammaproteobacteria</taxon>
        <taxon>Vibrionales</taxon>
        <taxon>Vibrionaceae</taxon>
        <taxon>Vibrio</taxon>
        <taxon>Vibrio oreintalis group</taxon>
    </lineage>
</organism>
<proteinExistence type="predicted"/>
<reference evidence="2 5" key="3">
    <citation type="submission" date="2014-08" db="EMBL/GenBank/DDBJ databases">
        <title>First Complete Genome Sequence of the Shellfish Pathogen Vibrio tubiashii.</title>
        <authorList>
            <person name="Richards G.P."/>
            <person name="Needleman D.S."/>
            <person name="Watson M.A."/>
            <person name="Bono J.L."/>
        </authorList>
    </citation>
    <scope>NUCLEOTIDE SEQUENCE [LARGE SCALE GENOMIC DNA]</scope>
    <source>
        <strain evidence="2 5">ATCC 19109</strain>
        <plasmid evidence="2">p57</plasmid>
        <plasmid evidence="5">Plasmid p57</plasmid>
    </source>
</reference>
<evidence type="ECO:0000313" key="5">
    <source>
        <dbReference type="Proteomes" id="UP000030071"/>
    </source>
</evidence>
<accession>F9T599</accession>
<feature type="chain" id="PRO_5003388199" evidence="1">
    <location>
        <begin position="21"/>
        <end position="99"/>
    </location>
</feature>
<dbReference type="Proteomes" id="UP000030071">
    <property type="component" value="Plasmid p57"/>
</dbReference>